<accession>A0AA37UKI4</accession>
<sequence length="96" mass="11305">MPESRKSYQGWKNPGPGRRAKDVLEQGRGDGNFCGNKSFLRNGSELEIKYGNDAHRERQRYLKSFLRIADFGQYLLNFMYQLNVRISSYWAENLQH</sequence>
<reference evidence="2 3" key="1">
    <citation type="submission" date="2022-03" db="EMBL/GenBank/DDBJ databases">
        <title>Genome data of Colletotrichum spp.</title>
        <authorList>
            <person name="Utami Y.D."/>
            <person name="Hiruma K."/>
        </authorList>
    </citation>
    <scope>NUCLEOTIDE SEQUENCE [LARGE SCALE GENOMIC DNA]</scope>
    <source>
        <strain evidence="2 3">MAFF 239500</strain>
    </source>
</reference>
<proteinExistence type="predicted"/>
<dbReference type="GeneID" id="73332312"/>
<name>A0AA37UKI4_9PEZI</name>
<comment type="caution">
    <text evidence="2">The sequence shown here is derived from an EMBL/GenBank/DDBJ whole genome shotgun (WGS) entry which is preliminary data.</text>
</comment>
<protein>
    <submittedName>
        <fullName evidence="2">Uncharacterized protein</fullName>
    </submittedName>
</protein>
<keyword evidence="3" id="KW-1185">Reference proteome</keyword>
<evidence type="ECO:0000313" key="3">
    <source>
        <dbReference type="Proteomes" id="UP001055115"/>
    </source>
</evidence>
<dbReference type="Proteomes" id="UP001055115">
    <property type="component" value="Unassembled WGS sequence"/>
</dbReference>
<organism evidence="2 3">
    <name type="scientific">Colletotrichum spaethianum</name>
    <dbReference type="NCBI Taxonomy" id="700344"/>
    <lineage>
        <taxon>Eukaryota</taxon>
        <taxon>Fungi</taxon>
        <taxon>Dikarya</taxon>
        <taxon>Ascomycota</taxon>
        <taxon>Pezizomycotina</taxon>
        <taxon>Sordariomycetes</taxon>
        <taxon>Hypocreomycetidae</taxon>
        <taxon>Glomerellales</taxon>
        <taxon>Glomerellaceae</taxon>
        <taxon>Colletotrichum</taxon>
        <taxon>Colletotrichum spaethianum species complex</taxon>
    </lineage>
</organism>
<feature type="region of interest" description="Disordered" evidence="1">
    <location>
        <begin position="1"/>
        <end position="21"/>
    </location>
</feature>
<gene>
    <name evidence="2" type="ORF">ColSpa_11510</name>
</gene>
<dbReference type="EMBL" id="BQXU01000047">
    <property type="protein sequence ID" value="GKT51329.1"/>
    <property type="molecule type" value="Genomic_DNA"/>
</dbReference>
<dbReference type="RefSeq" id="XP_049133679.1">
    <property type="nucleotide sequence ID" value="XM_049277722.1"/>
</dbReference>
<evidence type="ECO:0000313" key="2">
    <source>
        <dbReference type="EMBL" id="GKT51329.1"/>
    </source>
</evidence>
<dbReference type="AlphaFoldDB" id="A0AA37UKI4"/>
<evidence type="ECO:0000256" key="1">
    <source>
        <dbReference type="SAM" id="MobiDB-lite"/>
    </source>
</evidence>